<accession>A0A6A6D613</accession>
<evidence type="ECO:0000313" key="1">
    <source>
        <dbReference type="EMBL" id="KAF2173858.1"/>
    </source>
</evidence>
<name>A0A6A6D613_ZASCE</name>
<dbReference type="Proteomes" id="UP000799537">
    <property type="component" value="Unassembled WGS sequence"/>
</dbReference>
<sequence>MWRQHPKNTDVAWLEIIVDEAGGVDVLDAKEDLNDDVGMAPTLDCNCDDPALSDMQHPCAGFGTLTRCGDRSKDFQHLLVCRTCLNQYGTKPPDLLWWLVKNFGRRLRHEMQVKIKAPEDEAVQEELRHTLDEVRGWFEGKQSIFQDGKYPDGYANDTIRNFIQAGHPHIPSTDACHRHTTMNDVESINHTLENVVLTRTVVNRAKYTHLAGHVQIIAELYRMTRDEEIWPLKHAAEDAARVGAMSAEEKKLCL</sequence>
<reference evidence="1" key="1">
    <citation type="journal article" date="2020" name="Stud. Mycol.">
        <title>101 Dothideomycetes genomes: a test case for predicting lifestyles and emergence of pathogens.</title>
        <authorList>
            <person name="Haridas S."/>
            <person name="Albert R."/>
            <person name="Binder M."/>
            <person name="Bloem J."/>
            <person name="Labutti K."/>
            <person name="Salamov A."/>
            <person name="Andreopoulos B."/>
            <person name="Baker S."/>
            <person name="Barry K."/>
            <person name="Bills G."/>
            <person name="Bluhm B."/>
            <person name="Cannon C."/>
            <person name="Castanera R."/>
            <person name="Culley D."/>
            <person name="Daum C."/>
            <person name="Ezra D."/>
            <person name="Gonzalez J."/>
            <person name="Henrissat B."/>
            <person name="Kuo A."/>
            <person name="Liang C."/>
            <person name="Lipzen A."/>
            <person name="Lutzoni F."/>
            <person name="Magnuson J."/>
            <person name="Mondo S."/>
            <person name="Nolan M."/>
            <person name="Ohm R."/>
            <person name="Pangilinan J."/>
            <person name="Park H.-J."/>
            <person name="Ramirez L."/>
            <person name="Alfaro M."/>
            <person name="Sun H."/>
            <person name="Tritt A."/>
            <person name="Yoshinaga Y."/>
            <person name="Zwiers L.-H."/>
            <person name="Turgeon B."/>
            <person name="Goodwin S."/>
            <person name="Spatafora J."/>
            <person name="Crous P."/>
            <person name="Grigoriev I."/>
        </authorList>
    </citation>
    <scope>NUCLEOTIDE SEQUENCE</scope>
    <source>
        <strain evidence="1">ATCC 36951</strain>
    </source>
</reference>
<protein>
    <submittedName>
        <fullName evidence="1">Uncharacterized protein</fullName>
    </submittedName>
</protein>
<dbReference type="OrthoDB" id="3943809at2759"/>
<organism evidence="1 2">
    <name type="scientific">Zasmidium cellare ATCC 36951</name>
    <dbReference type="NCBI Taxonomy" id="1080233"/>
    <lineage>
        <taxon>Eukaryota</taxon>
        <taxon>Fungi</taxon>
        <taxon>Dikarya</taxon>
        <taxon>Ascomycota</taxon>
        <taxon>Pezizomycotina</taxon>
        <taxon>Dothideomycetes</taxon>
        <taxon>Dothideomycetidae</taxon>
        <taxon>Mycosphaerellales</taxon>
        <taxon>Mycosphaerellaceae</taxon>
        <taxon>Zasmidium</taxon>
    </lineage>
</organism>
<dbReference type="GeneID" id="54556774"/>
<evidence type="ECO:0000313" key="2">
    <source>
        <dbReference type="Proteomes" id="UP000799537"/>
    </source>
</evidence>
<dbReference type="RefSeq" id="XP_033674747.1">
    <property type="nucleotide sequence ID" value="XM_033803502.1"/>
</dbReference>
<keyword evidence="2" id="KW-1185">Reference proteome</keyword>
<proteinExistence type="predicted"/>
<dbReference type="EMBL" id="ML993579">
    <property type="protein sequence ID" value="KAF2173858.1"/>
    <property type="molecule type" value="Genomic_DNA"/>
</dbReference>
<dbReference type="AlphaFoldDB" id="A0A6A6D613"/>
<gene>
    <name evidence="1" type="ORF">M409DRAFT_16128</name>
</gene>